<accession>A0A154LAE8</accession>
<evidence type="ECO:0000256" key="5">
    <source>
        <dbReference type="ARBA" id="ARBA00023136"/>
    </source>
</evidence>
<reference evidence="7 8" key="1">
    <citation type="submission" date="2015-12" db="EMBL/GenBank/DDBJ databases">
        <title>Genome sequence of Thalassospira lucentensis MCCC 1A02072.</title>
        <authorList>
            <person name="Lu L."/>
            <person name="Lai Q."/>
            <person name="Shao Z."/>
            <person name="Qian P."/>
        </authorList>
    </citation>
    <scope>NUCLEOTIDE SEQUENCE [LARGE SCALE GENOMIC DNA]</scope>
    <source>
        <strain evidence="7 8">MCCC 1A02072</strain>
    </source>
</reference>
<name>A0A154LAE8_9PROT</name>
<evidence type="ECO:0000256" key="2">
    <source>
        <dbReference type="ARBA" id="ARBA00009694"/>
    </source>
</evidence>
<dbReference type="PANTHER" id="PTHR43461">
    <property type="entry name" value="TRANSMEMBRANE PROTEIN 256"/>
    <property type="match status" value="1"/>
</dbReference>
<dbReference type="OrthoDB" id="9802121at2"/>
<evidence type="ECO:0000256" key="3">
    <source>
        <dbReference type="ARBA" id="ARBA00022692"/>
    </source>
</evidence>
<evidence type="ECO:0000256" key="4">
    <source>
        <dbReference type="ARBA" id="ARBA00022989"/>
    </source>
</evidence>
<dbReference type="Proteomes" id="UP000076335">
    <property type="component" value="Unassembled WGS sequence"/>
</dbReference>
<evidence type="ECO:0000256" key="6">
    <source>
        <dbReference type="SAM" id="Phobius"/>
    </source>
</evidence>
<dbReference type="EMBL" id="LPVY01000003">
    <property type="protein sequence ID" value="KZB68348.1"/>
    <property type="molecule type" value="Genomic_DNA"/>
</dbReference>
<feature type="transmembrane region" description="Helical" evidence="6">
    <location>
        <begin position="71"/>
        <end position="94"/>
    </location>
</feature>
<evidence type="ECO:0000256" key="1">
    <source>
        <dbReference type="ARBA" id="ARBA00004141"/>
    </source>
</evidence>
<evidence type="ECO:0000313" key="7">
    <source>
        <dbReference type="EMBL" id="KZB68348.1"/>
    </source>
</evidence>
<dbReference type="PANTHER" id="PTHR43461:SF1">
    <property type="entry name" value="TRANSMEMBRANE PROTEIN 256"/>
    <property type="match status" value="1"/>
</dbReference>
<comment type="subcellular location">
    <subcellularLocation>
        <location evidence="1">Membrane</location>
        <topology evidence="1">Multi-pass membrane protein</topology>
    </subcellularLocation>
</comment>
<organism evidence="7 8">
    <name type="scientific">Thalassospira lucentensis</name>
    <dbReference type="NCBI Taxonomy" id="168935"/>
    <lineage>
        <taxon>Bacteria</taxon>
        <taxon>Pseudomonadati</taxon>
        <taxon>Pseudomonadota</taxon>
        <taxon>Alphaproteobacteria</taxon>
        <taxon>Rhodospirillales</taxon>
        <taxon>Thalassospiraceae</taxon>
        <taxon>Thalassospira</taxon>
    </lineage>
</organism>
<dbReference type="InterPro" id="IPR006696">
    <property type="entry name" value="DUF423"/>
</dbReference>
<comment type="caution">
    <text evidence="7">The sequence shown here is derived from an EMBL/GenBank/DDBJ whole genome shotgun (WGS) entry which is preliminary data.</text>
</comment>
<dbReference type="AlphaFoldDB" id="A0A154LAE8"/>
<comment type="similarity">
    <text evidence="2">Belongs to the UPF0382 family.</text>
</comment>
<sequence>MRLSVVMAGLNGAIAVGLGAFASHGMAGEEMNRARELVETGAHYQLVHAVGLAAIAALAHQVPDERLLRWAAYAMLAGILFFCGALYVIAFAGISTFGMIAPIGGLSFISGWLMLAGAGWKRFSA</sequence>
<dbReference type="GO" id="GO:0005886">
    <property type="term" value="C:plasma membrane"/>
    <property type="evidence" value="ECO:0007669"/>
    <property type="project" value="TreeGrafter"/>
</dbReference>
<protein>
    <recommendedName>
        <fullName evidence="9">DUF423 domain-containing protein</fullName>
    </recommendedName>
</protein>
<feature type="transmembrane region" description="Helical" evidence="6">
    <location>
        <begin position="43"/>
        <end position="59"/>
    </location>
</feature>
<keyword evidence="4 6" id="KW-1133">Transmembrane helix</keyword>
<keyword evidence="5 6" id="KW-0472">Membrane</keyword>
<dbReference type="RefSeq" id="WP_062949392.1">
    <property type="nucleotide sequence ID" value="NZ_LPVY01000003.1"/>
</dbReference>
<gene>
    <name evidence="7" type="ORF">AUP42_12280</name>
</gene>
<evidence type="ECO:0008006" key="9">
    <source>
        <dbReference type="Google" id="ProtNLM"/>
    </source>
</evidence>
<evidence type="ECO:0000313" key="8">
    <source>
        <dbReference type="Proteomes" id="UP000076335"/>
    </source>
</evidence>
<keyword evidence="3 6" id="KW-0812">Transmembrane</keyword>
<proteinExistence type="inferred from homology"/>
<dbReference type="Pfam" id="PF04241">
    <property type="entry name" value="DUF423"/>
    <property type="match status" value="1"/>
</dbReference>
<feature type="transmembrane region" description="Helical" evidence="6">
    <location>
        <begin position="100"/>
        <end position="120"/>
    </location>
</feature>